<keyword evidence="3" id="KW-1185">Reference proteome</keyword>
<feature type="domain" description="Methyltransferase type 11" evidence="1">
    <location>
        <begin position="10"/>
        <end position="105"/>
    </location>
</feature>
<dbReference type="Gene3D" id="3.40.50.150">
    <property type="entry name" value="Vaccinia Virus protein VP39"/>
    <property type="match status" value="1"/>
</dbReference>
<protein>
    <submittedName>
        <fullName evidence="2">Methyltransferase</fullName>
    </submittedName>
</protein>
<dbReference type="Proteomes" id="UP000254664">
    <property type="component" value="Unassembled WGS sequence"/>
</dbReference>
<sequence>MKGLKIGNPCGSNGRKAVPLALMGADVTVFDISKENRRYAMELADSANTSIEYVVGDFYDLDLNKYNEYFDMLYLEGGILHYFNDISEFMKMLYAITKKGGKLILSDFHPFRKITSVGQSGKSVSSTKGNYFDSKVYNGDLAYKSEFSKEEQEGFPDCSLRFYTLNEIVNEVINVGFTLKEFDEHTNWDDEKIPGEFTIFAIK</sequence>
<dbReference type="GO" id="GO:0032259">
    <property type="term" value="P:methylation"/>
    <property type="evidence" value="ECO:0007669"/>
    <property type="project" value="UniProtKB-KW"/>
</dbReference>
<organism evidence="2 3">
    <name type="scientific">Clostridium putrefaciens</name>
    <dbReference type="NCBI Taxonomy" id="99675"/>
    <lineage>
        <taxon>Bacteria</taxon>
        <taxon>Bacillati</taxon>
        <taxon>Bacillota</taxon>
        <taxon>Clostridia</taxon>
        <taxon>Eubacteriales</taxon>
        <taxon>Clostridiaceae</taxon>
        <taxon>Clostridium</taxon>
    </lineage>
</organism>
<evidence type="ECO:0000259" key="1">
    <source>
        <dbReference type="Pfam" id="PF08241"/>
    </source>
</evidence>
<dbReference type="Pfam" id="PF08241">
    <property type="entry name" value="Methyltransf_11"/>
    <property type="match status" value="1"/>
</dbReference>
<dbReference type="EMBL" id="UFWZ01000001">
    <property type="protein sequence ID" value="SUY45337.1"/>
    <property type="molecule type" value="Genomic_DNA"/>
</dbReference>
<evidence type="ECO:0000313" key="2">
    <source>
        <dbReference type="EMBL" id="SUY45337.1"/>
    </source>
</evidence>
<reference evidence="2 3" key="1">
    <citation type="submission" date="2018-06" db="EMBL/GenBank/DDBJ databases">
        <authorList>
            <consortium name="Pathogen Informatics"/>
            <person name="Doyle S."/>
        </authorList>
    </citation>
    <scope>NUCLEOTIDE SEQUENCE [LARGE SCALE GENOMIC DNA]</scope>
    <source>
        <strain evidence="2 3">NCTC9836</strain>
    </source>
</reference>
<dbReference type="InterPro" id="IPR029063">
    <property type="entry name" value="SAM-dependent_MTases_sf"/>
</dbReference>
<keyword evidence="2" id="KW-0808">Transferase</keyword>
<keyword evidence="2" id="KW-0489">Methyltransferase</keyword>
<dbReference type="InterPro" id="IPR013216">
    <property type="entry name" value="Methyltransf_11"/>
</dbReference>
<evidence type="ECO:0000313" key="3">
    <source>
        <dbReference type="Proteomes" id="UP000254664"/>
    </source>
</evidence>
<proteinExistence type="predicted"/>
<dbReference type="AlphaFoldDB" id="A0A381J6G4"/>
<name>A0A381J6G4_9CLOT</name>
<dbReference type="CDD" id="cd02440">
    <property type="entry name" value="AdoMet_MTases"/>
    <property type="match status" value="1"/>
</dbReference>
<dbReference type="SUPFAM" id="SSF53335">
    <property type="entry name" value="S-adenosyl-L-methionine-dependent methyltransferases"/>
    <property type="match status" value="1"/>
</dbReference>
<gene>
    <name evidence="2" type="ORF">NCTC9836_00239</name>
</gene>
<dbReference type="GO" id="GO:0008757">
    <property type="term" value="F:S-adenosylmethionine-dependent methyltransferase activity"/>
    <property type="evidence" value="ECO:0007669"/>
    <property type="project" value="InterPro"/>
</dbReference>
<dbReference type="RefSeq" id="WP_278286335.1">
    <property type="nucleotide sequence ID" value="NZ_UFWZ01000001.1"/>
</dbReference>
<accession>A0A381J6G4</accession>